<evidence type="ECO:0000256" key="1">
    <source>
        <dbReference type="SAM" id="MobiDB-lite"/>
    </source>
</evidence>
<feature type="compositionally biased region" description="Basic residues" evidence="1">
    <location>
        <begin position="30"/>
        <end position="45"/>
    </location>
</feature>
<dbReference type="EMBL" id="JAIWYP010000006">
    <property type="protein sequence ID" value="KAH3808564.1"/>
    <property type="molecule type" value="Genomic_DNA"/>
</dbReference>
<feature type="region of interest" description="Disordered" evidence="1">
    <location>
        <begin position="30"/>
        <end position="61"/>
    </location>
</feature>
<organism evidence="2 3">
    <name type="scientific">Dreissena polymorpha</name>
    <name type="common">Zebra mussel</name>
    <name type="synonym">Mytilus polymorpha</name>
    <dbReference type="NCBI Taxonomy" id="45954"/>
    <lineage>
        <taxon>Eukaryota</taxon>
        <taxon>Metazoa</taxon>
        <taxon>Spiralia</taxon>
        <taxon>Lophotrochozoa</taxon>
        <taxon>Mollusca</taxon>
        <taxon>Bivalvia</taxon>
        <taxon>Autobranchia</taxon>
        <taxon>Heteroconchia</taxon>
        <taxon>Euheterodonta</taxon>
        <taxon>Imparidentia</taxon>
        <taxon>Neoheterodontei</taxon>
        <taxon>Myida</taxon>
        <taxon>Dreissenoidea</taxon>
        <taxon>Dreissenidae</taxon>
        <taxon>Dreissena</taxon>
    </lineage>
</organism>
<dbReference type="AlphaFoldDB" id="A0A9D4JFZ8"/>
<reference evidence="2" key="1">
    <citation type="journal article" date="2019" name="bioRxiv">
        <title>The Genome of the Zebra Mussel, Dreissena polymorpha: A Resource for Invasive Species Research.</title>
        <authorList>
            <person name="McCartney M.A."/>
            <person name="Auch B."/>
            <person name="Kono T."/>
            <person name="Mallez S."/>
            <person name="Zhang Y."/>
            <person name="Obille A."/>
            <person name="Becker A."/>
            <person name="Abrahante J.E."/>
            <person name="Garbe J."/>
            <person name="Badalamenti J.P."/>
            <person name="Herman A."/>
            <person name="Mangelson H."/>
            <person name="Liachko I."/>
            <person name="Sullivan S."/>
            <person name="Sone E.D."/>
            <person name="Koren S."/>
            <person name="Silverstein K.A.T."/>
            <person name="Beckman K.B."/>
            <person name="Gohl D.M."/>
        </authorList>
    </citation>
    <scope>NUCLEOTIDE SEQUENCE</scope>
    <source>
        <strain evidence="2">Duluth1</strain>
        <tissue evidence="2">Whole animal</tissue>
    </source>
</reference>
<proteinExistence type="predicted"/>
<sequence>MHDYFITLGVQVRCSGSALVSVYVDFFSSNRKKSKHKSKKRKQKKKVEESDTESEDSEVDEDQWVEVVKSKGLI</sequence>
<accession>A0A9D4JFZ8</accession>
<evidence type="ECO:0000313" key="3">
    <source>
        <dbReference type="Proteomes" id="UP000828390"/>
    </source>
</evidence>
<keyword evidence="3" id="KW-1185">Reference proteome</keyword>
<dbReference type="Proteomes" id="UP000828390">
    <property type="component" value="Unassembled WGS sequence"/>
</dbReference>
<protein>
    <submittedName>
        <fullName evidence="2">Uncharacterized protein</fullName>
    </submittedName>
</protein>
<feature type="compositionally biased region" description="Acidic residues" evidence="1">
    <location>
        <begin position="50"/>
        <end position="61"/>
    </location>
</feature>
<evidence type="ECO:0000313" key="2">
    <source>
        <dbReference type="EMBL" id="KAH3808564.1"/>
    </source>
</evidence>
<reference evidence="2" key="2">
    <citation type="submission" date="2020-11" db="EMBL/GenBank/DDBJ databases">
        <authorList>
            <person name="McCartney M.A."/>
            <person name="Auch B."/>
            <person name="Kono T."/>
            <person name="Mallez S."/>
            <person name="Becker A."/>
            <person name="Gohl D.M."/>
            <person name="Silverstein K.A.T."/>
            <person name="Koren S."/>
            <person name="Bechman K.B."/>
            <person name="Herman A."/>
            <person name="Abrahante J.E."/>
            <person name="Garbe J."/>
        </authorList>
    </citation>
    <scope>NUCLEOTIDE SEQUENCE</scope>
    <source>
        <strain evidence="2">Duluth1</strain>
        <tissue evidence="2">Whole animal</tissue>
    </source>
</reference>
<name>A0A9D4JFZ8_DREPO</name>
<gene>
    <name evidence="2" type="ORF">DPMN_136921</name>
</gene>
<comment type="caution">
    <text evidence="2">The sequence shown here is derived from an EMBL/GenBank/DDBJ whole genome shotgun (WGS) entry which is preliminary data.</text>
</comment>